<gene>
    <name evidence="3" type="ORF">GSF22_27800</name>
</gene>
<protein>
    <submittedName>
        <fullName evidence="3">Uncharacterized protein</fullName>
    </submittedName>
</protein>
<keyword evidence="2" id="KW-1133">Transmembrane helix</keyword>
<name>A0ABS3VYZ8_MICEH</name>
<feature type="transmembrane region" description="Helical" evidence="2">
    <location>
        <begin position="103"/>
        <end position="123"/>
    </location>
</feature>
<feature type="transmembrane region" description="Helical" evidence="2">
    <location>
        <begin position="25"/>
        <end position="43"/>
    </location>
</feature>
<feature type="transmembrane region" description="Helical" evidence="2">
    <location>
        <begin position="63"/>
        <end position="82"/>
    </location>
</feature>
<evidence type="ECO:0000313" key="3">
    <source>
        <dbReference type="EMBL" id="MBO4209765.1"/>
    </source>
</evidence>
<evidence type="ECO:0000256" key="2">
    <source>
        <dbReference type="SAM" id="Phobius"/>
    </source>
</evidence>
<reference evidence="3 4" key="1">
    <citation type="submission" date="2019-12" db="EMBL/GenBank/DDBJ databases">
        <title>Whole genome sequencing of endophytic Actinobacterium Micromonospora sp. MPMI6T.</title>
        <authorList>
            <person name="Evv R."/>
            <person name="Podile A.R."/>
        </authorList>
    </citation>
    <scope>NUCLEOTIDE SEQUENCE [LARGE SCALE GENOMIC DNA]</scope>
    <source>
        <strain evidence="3 4">MPMI6</strain>
    </source>
</reference>
<keyword evidence="2" id="KW-0812">Transmembrane</keyword>
<evidence type="ECO:0000256" key="1">
    <source>
        <dbReference type="SAM" id="MobiDB-lite"/>
    </source>
</evidence>
<feature type="compositionally biased region" description="Low complexity" evidence="1">
    <location>
        <begin position="169"/>
        <end position="183"/>
    </location>
</feature>
<proteinExistence type="predicted"/>
<accession>A0ABS3VYZ8</accession>
<keyword evidence="2" id="KW-0472">Membrane</keyword>
<feature type="transmembrane region" description="Helical" evidence="2">
    <location>
        <begin position="138"/>
        <end position="155"/>
    </location>
</feature>
<dbReference type="Proteomes" id="UP000823521">
    <property type="component" value="Unassembled WGS sequence"/>
</dbReference>
<keyword evidence="4" id="KW-1185">Reference proteome</keyword>
<organism evidence="3 4">
    <name type="scientific">Micromonospora echinofusca</name>
    <dbReference type="NCBI Taxonomy" id="47858"/>
    <lineage>
        <taxon>Bacteria</taxon>
        <taxon>Bacillati</taxon>
        <taxon>Actinomycetota</taxon>
        <taxon>Actinomycetes</taxon>
        <taxon>Micromonosporales</taxon>
        <taxon>Micromonosporaceae</taxon>
        <taxon>Micromonospora</taxon>
    </lineage>
</organism>
<feature type="region of interest" description="Disordered" evidence="1">
    <location>
        <begin position="169"/>
        <end position="199"/>
    </location>
</feature>
<feature type="non-terminal residue" evidence="3">
    <location>
        <position position="199"/>
    </location>
</feature>
<dbReference type="EMBL" id="WVUH01000346">
    <property type="protein sequence ID" value="MBO4209765.1"/>
    <property type="molecule type" value="Genomic_DNA"/>
</dbReference>
<evidence type="ECO:0000313" key="4">
    <source>
        <dbReference type="Proteomes" id="UP000823521"/>
    </source>
</evidence>
<sequence>MTSQPEPTPPEAPKASEITRPLRDLAALVLVGANALLLFVSLIRLLVPLSDYSTWTGRSSAQFYSFVGVEAIVAPLLAVLLVTHVSPPSPRAKQITQIALGEYAASAFFGVITFLVATIGRLAEAEVGDALLSMLDRLAYLALFAVAAFVVYKIWRTLYHVPKPKPQPGMYGHPQPGYPQQGYPQGGYPPPGYPQQQPG</sequence>
<comment type="caution">
    <text evidence="3">The sequence shown here is derived from an EMBL/GenBank/DDBJ whole genome shotgun (WGS) entry which is preliminary data.</text>
</comment>